<dbReference type="PANTHER" id="PTHR31286:SF153">
    <property type="entry name" value="DUF4283 DOMAIN PROTEIN"/>
    <property type="match status" value="1"/>
</dbReference>
<dbReference type="PANTHER" id="PTHR31286">
    <property type="entry name" value="GLYCINE-RICH CELL WALL STRUCTURAL PROTEIN 1.8-LIKE"/>
    <property type="match status" value="1"/>
</dbReference>
<feature type="non-terminal residue" evidence="2">
    <location>
        <position position="359"/>
    </location>
</feature>
<accession>A0A7J8QV91</accession>
<proteinExistence type="predicted"/>
<keyword evidence="3" id="KW-1185">Reference proteome</keyword>
<evidence type="ECO:0000313" key="2">
    <source>
        <dbReference type="EMBL" id="MBA0605499.1"/>
    </source>
</evidence>
<dbReference type="InterPro" id="IPR025558">
    <property type="entry name" value="DUF4283"/>
</dbReference>
<feature type="domain" description="DUF4283" evidence="1">
    <location>
        <begin position="39"/>
        <end position="90"/>
    </location>
</feature>
<dbReference type="Pfam" id="PF14111">
    <property type="entry name" value="DUF4283"/>
    <property type="match status" value="1"/>
</dbReference>
<dbReference type="AlphaFoldDB" id="A0A7J8QV91"/>
<evidence type="ECO:0000259" key="1">
    <source>
        <dbReference type="Pfam" id="PF14111"/>
    </source>
</evidence>
<dbReference type="EMBL" id="JABFAC010000001">
    <property type="protein sequence ID" value="MBA0605499.1"/>
    <property type="molecule type" value="Genomic_DNA"/>
</dbReference>
<sequence length="359" mass="41617">DFRTFLFEAWIRKGRRFAKQEAQKKNWQRVWSFPFDAKHLDRLWHPLGGVSITDIGEKRSLFWFYHELDLKRVLQGMPWFFNRHLILFCQLVHGEDSLQVPLVFAECWVQVHNLPMGIMSKGMACQFGNFIGQILDYDAGFVIREIKSWDISLRAAPKRASSKVSWWLRDDNWGIVPIGANVDECFSWAKKSGSTFRPNRNGQMELGLDIEDSIIEIVDSKKRKRMYQVNPIVSSKVDSTNLGVPSGISTVVVKDYSVQLRSYSKSHINVQVCEGEGMSPQRLTGFYGAFDERCREESWDLIHQLNGNSLLSWLMVLEDCKLADLGFSGQWFTWEREAIFQKYDIRERLDWGVANLNGG</sequence>
<protein>
    <recommendedName>
        <fullName evidence="1">DUF4283 domain-containing protein</fullName>
    </recommendedName>
</protein>
<organism evidence="2 3">
    <name type="scientific">Gossypium davidsonii</name>
    <name type="common">Davidson's cotton</name>
    <name type="synonym">Gossypium klotzschianum subsp. davidsonii</name>
    <dbReference type="NCBI Taxonomy" id="34287"/>
    <lineage>
        <taxon>Eukaryota</taxon>
        <taxon>Viridiplantae</taxon>
        <taxon>Streptophyta</taxon>
        <taxon>Embryophyta</taxon>
        <taxon>Tracheophyta</taxon>
        <taxon>Spermatophyta</taxon>
        <taxon>Magnoliopsida</taxon>
        <taxon>eudicotyledons</taxon>
        <taxon>Gunneridae</taxon>
        <taxon>Pentapetalae</taxon>
        <taxon>rosids</taxon>
        <taxon>malvids</taxon>
        <taxon>Malvales</taxon>
        <taxon>Malvaceae</taxon>
        <taxon>Malvoideae</taxon>
        <taxon>Gossypium</taxon>
    </lineage>
</organism>
<dbReference type="InterPro" id="IPR040256">
    <property type="entry name" value="At4g02000-like"/>
</dbReference>
<comment type="caution">
    <text evidence="2">The sequence shown here is derived from an EMBL/GenBank/DDBJ whole genome shotgun (WGS) entry which is preliminary data.</text>
</comment>
<feature type="non-terminal residue" evidence="2">
    <location>
        <position position="1"/>
    </location>
</feature>
<evidence type="ECO:0000313" key="3">
    <source>
        <dbReference type="Proteomes" id="UP000593561"/>
    </source>
</evidence>
<gene>
    <name evidence="2" type="ORF">Godav_018069</name>
</gene>
<reference evidence="2 3" key="1">
    <citation type="journal article" date="2019" name="Genome Biol. Evol.">
        <title>Insights into the evolution of the New World diploid cottons (Gossypium, subgenus Houzingenia) based on genome sequencing.</title>
        <authorList>
            <person name="Grover C.E."/>
            <person name="Arick M.A. 2nd"/>
            <person name="Thrash A."/>
            <person name="Conover J.L."/>
            <person name="Sanders W.S."/>
            <person name="Peterson D.G."/>
            <person name="Frelichowski J.E."/>
            <person name="Scheffler J.A."/>
            <person name="Scheffler B.E."/>
            <person name="Wendel J.F."/>
        </authorList>
    </citation>
    <scope>NUCLEOTIDE SEQUENCE [LARGE SCALE GENOMIC DNA]</scope>
    <source>
        <strain evidence="2">27</strain>
        <tissue evidence="2">Leaf</tissue>
    </source>
</reference>
<name>A0A7J8QV91_GOSDV</name>
<dbReference type="Proteomes" id="UP000593561">
    <property type="component" value="Unassembled WGS sequence"/>
</dbReference>